<evidence type="ECO:0000313" key="3">
    <source>
        <dbReference type="Proteomes" id="UP000296049"/>
    </source>
</evidence>
<evidence type="ECO:0000256" key="1">
    <source>
        <dbReference type="SAM" id="MobiDB-lite"/>
    </source>
</evidence>
<proteinExistence type="predicted"/>
<organism evidence="2 3">
    <name type="scientific">Anas platyrhynchos</name>
    <name type="common">Mallard</name>
    <name type="synonym">Anas boschas</name>
    <dbReference type="NCBI Taxonomy" id="8839"/>
    <lineage>
        <taxon>Eukaryota</taxon>
        <taxon>Metazoa</taxon>
        <taxon>Chordata</taxon>
        <taxon>Craniata</taxon>
        <taxon>Vertebrata</taxon>
        <taxon>Euteleostomi</taxon>
        <taxon>Archelosauria</taxon>
        <taxon>Archosauria</taxon>
        <taxon>Dinosauria</taxon>
        <taxon>Saurischia</taxon>
        <taxon>Theropoda</taxon>
        <taxon>Coelurosauria</taxon>
        <taxon>Aves</taxon>
        <taxon>Neognathae</taxon>
        <taxon>Galloanserae</taxon>
        <taxon>Anseriformes</taxon>
        <taxon>Anatidae</taxon>
        <taxon>Anatinae</taxon>
        <taxon>Anas</taxon>
    </lineage>
</organism>
<dbReference type="EMBL" id="KB743644">
    <property type="protein sequence ID" value="EOA97635.1"/>
    <property type="molecule type" value="Genomic_DNA"/>
</dbReference>
<evidence type="ECO:0000313" key="2">
    <source>
        <dbReference type="EMBL" id="EOA97635.1"/>
    </source>
</evidence>
<reference evidence="3" key="1">
    <citation type="journal article" date="2013" name="Nat. Genet.">
        <title>The duck genome and transcriptome provide insight into an avian influenza virus reservoir species.</title>
        <authorList>
            <person name="Huang Y."/>
            <person name="Li Y."/>
            <person name="Burt D.W."/>
            <person name="Chen H."/>
            <person name="Zhang Y."/>
            <person name="Qian W."/>
            <person name="Kim H."/>
            <person name="Gan S."/>
            <person name="Zhao Y."/>
            <person name="Li J."/>
            <person name="Yi K."/>
            <person name="Feng H."/>
            <person name="Zhu P."/>
            <person name="Li B."/>
            <person name="Liu Q."/>
            <person name="Fairley S."/>
            <person name="Magor K.E."/>
            <person name="Du Z."/>
            <person name="Hu X."/>
            <person name="Goodman L."/>
            <person name="Tafer H."/>
            <person name="Vignal A."/>
            <person name="Lee T."/>
            <person name="Kim K.W."/>
            <person name="Sheng Z."/>
            <person name="An Y."/>
            <person name="Searle S."/>
            <person name="Herrero J."/>
            <person name="Groenen M.A."/>
            <person name="Crooijmans R.P."/>
            <person name="Faraut T."/>
            <person name="Cai Q."/>
            <person name="Webster R.G."/>
            <person name="Aldridge J.R."/>
            <person name="Warren W.C."/>
            <person name="Bartschat S."/>
            <person name="Kehr S."/>
            <person name="Marz M."/>
            <person name="Stadler P.F."/>
            <person name="Smith J."/>
            <person name="Kraus R.H."/>
            <person name="Zhao Y."/>
            <person name="Ren L."/>
            <person name="Fei J."/>
            <person name="Morisson M."/>
            <person name="Kaiser P."/>
            <person name="Griffin D.K."/>
            <person name="Rao M."/>
            <person name="Pitel F."/>
            <person name="Wang J."/>
            <person name="Li N."/>
        </authorList>
    </citation>
    <scope>NUCLEOTIDE SEQUENCE [LARGE SCALE GENOMIC DNA]</scope>
</reference>
<dbReference type="Proteomes" id="UP000296049">
    <property type="component" value="Unassembled WGS sequence"/>
</dbReference>
<gene>
    <name evidence="2" type="ORF">Anapl_03202</name>
</gene>
<name>R0JK12_ANAPL</name>
<dbReference type="AlphaFoldDB" id="R0JK12"/>
<sequence length="693" mass="73959">MENLGVANLAVQARSGAEQRQEDRPGPTLGCPFGRRQGHSGAGGASGAPRGRGAAAGTGGRTGRPKPRGAGGPRGTHQDSGGAAPKPLNGALWGQSSNAAGCPGALGPQQAPGSHSALPAGLDPVPLAPQSVSLLPEQGRGHGAAAEPWTRAGDAAVPISSVSPKPRLRFQALSALCSLPGEVERGEKFKTFIVSLLGVRQLSCGEKNYLNLLTYSLTIVSRRNSIMLNPYISMDFISLINASVWSMCLKGPFAITWLSVTPVISVPNRRGPHFLLRALPTTRSFNKAARGAGLREGQQILEMLLVKSTERYFSRSRNVFSQTDFLTVALDAIARARAAQGEKQTIKTFTYLILDRHLHKVASKIDCDLVTLSNGGIASTLSKDLARNDSFPLSVIGDSTNSFGSKEKEAAAVSCLLSENRGLSSRLLDSLQHLRQRHSDLAINACWHHTVPAHTDPLVSTPAKESNRTASTLPSQTVAFHVAFKSCFLTLPLESISSEQHQPKGFLLHYNAGHFFLLQRQHLSLPAAVHPPPYTAKPHAPPLQHEDVEAATVQGTATSRGRHPVRCSAPAPSLCPLLPSAPGELRAFHSFQAQEQIVNPGVASILLSMFQFGATGVQPSPAKTTHRLLCFERCCDKGWNLMTVPPPSTLASMKPLLDIIHQAHKSIIRVNQEGGKTELPLVPVGSKQLPSFL</sequence>
<feature type="region of interest" description="Disordered" evidence="1">
    <location>
        <begin position="1"/>
        <end position="132"/>
    </location>
</feature>
<protein>
    <submittedName>
        <fullName evidence="2">Uncharacterized protein</fullName>
    </submittedName>
</protein>
<accession>R0JK12</accession>
<keyword evidence="3" id="KW-1185">Reference proteome</keyword>